<dbReference type="Proteomes" id="UP000694397">
    <property type="component" value="Chromosome 15"/>
</dbReference>
<feature type="coiled-coil region" evidence="6">
    <location>
        <begin position="1209"/>
        <end position="1236"/>
    </location>
</feature>
<feature type="compositionally biased region" description="Low complexity" evidence="7">
    <location>
        <begin position="159"/>
        <end position="169"/>
    </location>
</feature>
<reference evidence="10 11" key="1">
    <citation type="submission" date="2019-04" db="EMBL/GenBank/DDBJ databases">
        <authorList>
            <consortium name="Wellcome Sanger Institute Data Sharing"/>
        </authorList>
    </citation>
    <scope>NUCLEOTIDE SEQUENCE [LARGE SCALE GENOMIC DNA]</scope>
</reference>
<feature type="compositionally biased region" description="Gly residues" evidence="7">
    <location>
        <begin position="73"/>
        <end position="85"/>
    </location>
</feature>
<feature type="compositionally biased region" description="Polar residues" evidence="7">
    <location>
        <begin position="304"/>
        <end position="314"/>
    </location>
</feature>
<feature type="compositionally biased region" description="Basic and acidic residues" evidence="7">
    <location>
        <begin position="43"/>
        <end position="58"/>
    </location>
</feature>
<comment type="subcellular location">
    <subcellularLocation>
        <location evidence="1">Endoplasmic reticulum membrane</location>
        <topology evidence="1">Single-pass membrane protein</topology>
    </subcellularLocation>
</comment>
<evidence type="ECO:0000256" key="1">
    <source>
        <dbReference type="ARBA" id="ARBA00004389"/>
    </source>
</evidence>
<evidence type="ECO:0000256" key="2">
    <source>
        <dbReference type="ARBA" id="ARBA00022692"/>
    </source>
</evidence>
<dbReference type="GO" id="GO:0005789">
    <property type="term" value="C:endoplasmic reticulum membrane"/>
    <property type="evidence" value="ECO:0007669"/>
    <property type="project" value="UniProtKB-SubCell"/>
</dbReference>
<feature type="transmembrane region" description="Helical" evidence="8">
    <location>
        <begin position="12"/>
        <end position="31"/>
    </location>
</feature>
<evidence type="ECO:0000256" key="6">
    <source>
        <dbReference type="SAM" id="Coils"/>
    </source>
</evidence>
<feature type="region of interest" description="Disordered" evidence="7">
    <location>
        <begin position="681"/>
        <end position="701"/>
    </location>
</feature>
<evidence type="ECO:0000256" key="3">
    <source>
        <dbReference type="ARBA" id="ARBA00022824"/>
    </source>
</evidence>
<organism evidence="10 11">
    <name type="scientific">Scleropages formosus</name>
    <name type="common">Asian bonytongue</name>
    <name type="synonym">Osteoglossum formosum</name>
    <dbReference type="NCBI Taxonomy" id="113540"/>
    <lineage>
        <taxon>Eukaryota</taxon>
        <taxon>Metazoa</taxon>
        <taxon>Chordata</taxon>
        <taxon>Craniata</taxon>
        <taxon>Vertebrata</taxon>
        <taxon>Euteleostomi</taxon>
        <taxon>Actinopterygii</taxon>
        <taxon>Neopterygii</taxon>
        <taxon>Teleostei</taxon>
        <taxon>Osteoglossocephala</taxon>
        <taxon>Osteoglossomorpha</taxon>
        <taxon>Osteoglossiformes</taxon>
        <taxon>Osteoglossidae</taxon>
        <taxon>Scleropages</taxon>
    </lineage>
</organism>
<feature type="domain" description="Ribosome receptor lysine/proline rich" evidence="9">
    <location>
        <begin position="31"/>
        <end position="192"/>
    </location>
</feature>
<dbReference type="PANTHER" id="PTHR18864">
    <property type="entry name" value="KINECTIN"/>
    <property type="match status" value="1"/>
</dbReference>
<feature type="compositionally biased region" description="Basic and acidic residues" evidence="7">
    <location>
        <begin position="218"/>
        <end position="240"/>
    </location>
</feature>
<name>A0A8C9U6U6_SCLFO</name>
<keyword evidence="11" id="KW-1185">Reference proteome</keyword>
<feature type="compositionally biased region" description="Basic and acidic residues" evidence="7">
    <location>
        <begin position="330"/>
        <end position="340"/>
    </location>
</feature>
<evidence type="ECO:0000256" key="8">
    <source>
        <dbReference type="SAM" id="Phobius"/>
    </source>
</evidence>
<proteinExistence type="predicted"/>
<dbReference type="GO" id="GO:0015031">
    <property type="term" value="P:protein transport"/>
    <property type="evidence" value="ECO:0007669"/>
    <property type="project" value="InterPro"/>
</dbReference>
<dbReference type="PANTHER" id="PTHR18864:SF1">
    <property type="entry name" value="KINECTIN"/>
    <property type="match status" value="1"/>
</dbReference>
<keyword evidence="4 8" id="KW-1133">Transmembrane helix</keyword>
<keyword evidence="3" id="KW-0256">Endoplasmic reticulum</keyword>
<reference evidence="10" key="2">
    <citation type="submission" date="2025-08" db="UniProtKB">
        <authorList>
            <consortium name="Ensembl"/>
        </authorList>
    </citation>
    <scope>IDENTIFICATION</scope>
</reference>
<evidence type="ECO:0000313" key="11">
    <source>
        <dbReference type="Proteomes" id="UP000694397"/>
    </source>
</evidence>
<accession>A0A8C9U6U6</accession>
<dbReference type="GeneTree" id="ENSGT00940000158237"/>
<dbReference type="InterPro" id="IPR024854">
    <property type="entry name" value="Kinectin"/>
</dbReference>
<feature type="region of interest" description="Disordered" evidence="7">
    <location>
        <begin position="43"/>
        <end position="340"/>
    </location>
</feature>
<dbReference type="Pfam" id="PF05104">
    <property type="entry name" value="Rib_recp_KP_reg"/>
    <property type="match status" value="1"/>
</dbReference>
<reference evidence="10" key="3">
    <citation type="submission" date="2025-09" db="UniProtKB">
        <authorList>
            <consortium name="Ensembl"/>
        </authorList>
    </citation>
    <scope>IDENTIFICATION</scope>
</reference>
<evidence type="ECO:0000313" key="10">
    <source>
        <dbReference type="Ensembl" id="ENSSFOP00015057839.1"/>
    </source>
</evidence>
<evidence type="ECO:0000256" key="7">
    <source>
        <dbReference type="SAM" id="MobiDB-lite"/>
    </source>
</evidence>
<dbReference type="InterPro" id="IPR007794">
    <property type="entry name" value="Rib_rcpt_KP"/>
</dbReference>
<evidence type="ECO:0000256" key="4">
    <source>
        <dbReference type="ARBA" id="ARBA00022989"/>
    </source>
</evidence>
<dbReference type="GO" id="GO:0007018">
    <property type="term" value="P:microtubule-based movement"/>
    <property type="evidence" value="ECO:0007669"/>
    <property type="project" value="InterPro"/>
</dbReference>
<keyword evidence="5 8" id="KW-0472">Membrane</keyword>
<feature type="compositionally biased region" description="Low complexity" evidence="7">
    <location>
        <begin position="263"/>
        <end position="272"/>
    </location>
</feature>
<dbReference type="GO" id="GO:0019894">
    <property type="term" value="F:kinesin binding"/>
    <property type="evidence" value="ECO:0007669"/>
    <property type="project" value="InterPro"/>
</dbReference>
<evidence type="ECO:0000256" key="5">
    <source>
        <dbReference type="ARBA" id="ARBA00023136"/>
    </source>
</evidence>
<gene>
    <name evidence="10" type="primary">KTN1</name>
    <name evidence="10" type="synonym">LOC108941484</name>
</gene>
<keyword evidence="2 8" id="KW-0812">Transmembrane</keyword>
<feature type="compositionally biased region" description="Pro residues" evidence="7">
    <location>
        <begin position="111"/>
        <end position="127"/>
    </location>
</feature>
<feature type="coiled-coil region" evidence="6">
    <location>
        <begin position="1026"/>
        <end position="1158"/>
    </location>
</feature>
<protein>
    <submittedName>
        <fullName evidence="10">Kinectin 1</fullName>
    </submittedName>
</protein>
<evidence type="ECO:0000259" key="9">
    <source>
        <dbReference type="Pfam" id="PF05104"/>
    </source>
</evidence>
<feature type="coiled-coil region" evidence="6">
    <location>
        <begin position="392"/>
        <end position="494"/>
    </location>
</feature>
<sequence>MAMELYDAQYLLILAPTLVIALMFLFFWLFMKETSYDEVLARQKRELKLPPSKPDARKKGDKKKSKKKESSGSSGGGGSGGGGGGESEEDPRDFDLTDAVVNPTPEEEQPLPTPPAPILPAPTPVEPPSAVRERKKKEKKQQQQQVTAPRVTPGPAPTSAPTSIPTPTHAPEEPTPIREVNGSKPTPRKNEPVLPVTKQPSPPSVEPSGKKKGSQKKQKSEASELAKEKQADELQLETKVEQAAVQSRKEIPVAVDAKVQDGTSVPTTSTTSSKKKNSAKKQKTEPVLVNEPPVQASLYIPLTDSDSPAPSSAQKGHHQDAPVKVNAKKQKNETDKEHSEVKLKDFLAGLRSLALSEEEAVSVAAVLREKSPSALDAWHRSAAKAEPSAQQIQERERLLTTLQEEASIAKEKVKQLSQELQMEKQKTGRVEALLRDQRGAMEEQLSVMQAKAQNSYQEVQMKFQQAREQLEGQISRLQQENKILRDAVSTATNQMESKQASELNQLRSERAALIKELSESGSKLQQEDMQRKSLEVNYKQNISQLEAQLQDAKCRWEELQGFLHSVNADREKLQANKQELQNKLLAAESEMGNKNKEIQNLHSSLTDMMVTKEELERKVMQLLEVSQRPPPDDSLQVQVQDLLTENKSLQVQIENLQSQVAAQTTTALHIDELQKLLAEKEHQRKSLEDSLNTERSAGASRENDMQALHTENMMLKAELQKAQAQMAEQASSQLVLDQLQKSALEKDEKIKTVEKLLEAGLIEVANKEEDLKTLREKNEALKRGMEALQLQQSQRMPSESVLEELQRVVQEKDESMRMVQEKLQAEMDKVLSKEKALKELEKQVDDLRAEVERARQRENEETAASRTQLQELRSLLAAKDEEVQTLRKALREATWDTAEKEQHIQTLQEESSVLRIQLAEQQQVQAEGPSQELLSGLLEKEAQLSHLQTELEELRASLELQRRKNNESQKAVEAAEASCREVLHRLLPSVPLPSSQNHQEWLQRFETAAKQVFLVEPVPAIESGDTKMLEEKLKESEEAQKVLQKDCETYKKVLAETEGILQRLQNSVEQEESRWRVRLEVSQGELNEMNLKVVTLESEVDRLNSEVGDLENLRHDKQHLESELERAERESATYVTEVRELKSQLTETLFKLETEEKERQKVAGDLYKAQQSLDLIQAEILKEVGQADLIENSTIATQREEMDRREKTTAGLDETVRELQQLLQAVNRQLTKGREADGDKYTADV</sequence>
<dbReference type="Ensembl" id="ENSSFOT00015053663.1">
    <property type="protein sequence ID" value="ENSSFOP00015057839.1"/>
    <property type="gene ID" value="ENSSFOG00015017570.2"/>
</dbReference>
<keyword evidence="6" id="KW-0175">Coiled coil</keyword>
<dbReference type="AlphaFoldDB" id="A0A8C9U6U6"/>